<keyword evidence="1" id="KW-1133">Transmembrane helix</keyword>
<dbReference type="AlphaFoldDB" id="A0A6G5QML4"/>
<evidence type="ECO:0000313" key="2">
    <source>
        <dbReference type="EMBL" id="QCD46822.1"/>
    </source>
</evidence>
<feature type="transmembrane region" description="Helical" evidence="1">
    <location>
        <begin position="26"/>
        <end position="47"/>
    </location>
</feature>
<name>A0A6G5QML4_CAMRE</name>
<evidence type="ECO:0000313" key="3">
    <source>
        <dbReference type="Proteomes" id="UP000502377"/>
    </source>
</evidence>
<evidence type="ECO:0000256" key="1">
    <source>
        <dbReference type="SAM" id="Phobius"/>
    </source>
</evidence>
<dbReference type="EMBL" id="CP012543">
    <property type="protein sequence ID" value="QCD46822.1"/>
    <property type="molecule type" value="Genomic_DNA"/>
</dbReference>
<dbReference type="KEGG" id="crx:CRECT_1162"/>
<dbReference type="Proteomes" id="UP000502377">
    <property type="component" value="Chromosome"/>
</dbReference>
<proteinExistence type="predicted"/>
<keyword evidence="1" id="KW-0472">Membrane</keyword>
<protein>
    <submittedName>
        <fullName evidence="2">Uncharacterized protein</fullName>
    </submittedName>
</protein>
<accession>A0A6G5QML4</accession>
<sequence>MLKTEAKICFKFIAKFNQKLILVKNLATTIAALARAFGCRAAFLKFFDKGGPKRAMRKFSF</sequence>
<gene>
    <name evidence="2" type="ORF">CRECT_1162</name>
</gene>
<reference evidence="2 3" key="1">
    <citation type="submission" date="2016-07" db="EMBL/GenBank/DDBJ databases">
        <title>Comparative genomics of the Campylobacter concisus group.</title>
        <authorList>
            <person name="Miller W.G."/>
            <person name="Yee E."/>
            <person name="Chapman M.H."/>
            <person name="Huynh S."/>
            <person name="Bono J.L."/>
            <person name="On S.L.W."/>
            <person name="StLeger J."/>
            <person name="Foster G."/>
            <person name="Parker C.T."/>
        </authorList>
    </citation>
    <scope>NUCLEOTIDE SEQUENCE [LARGE SCALE GENOMIC DNA]</scope>
    <source>
        <strain evidence="2 3">ATCC 33238</strain>
    </source>
</reference>
<organism evidence="2 3">
    <name type="scientific">Campylobacter rectus</name>
    <name type="common">Wolinella recta</name>
    <dbReference type="NCBI Taxonomy" id="203"/>
    <lineage>
        <taxon>Bacteria</taxon>
        <taxon>Pseudomonadati</taxon>
        <taxon>Campylobacterota</taxon>
        <taxon>Epsilonproteobacteria</taxon>
        <taxon>Campylobacterales</taxon>
        <taxon>Campylobacteraceae</taxon>
        <taxon>Campylobacter</taxon>
    </lineage>
</organism>
<keyword evidence="1" id="KW-0812">Transmembrane</keyword>